<dbReference type="Proteomes" id="UP000054284">
    <property type="component" value="Unassembled WGS sequence"/>
</dbReference>
<proteinExistence type="predicted"/>
<dbReference type="Pfam" id="PF06939">
    <property type="entry name" value="DUF1286"/>
    <property type="match status" value="1"/>
</dbReference>
<feature type="transmembrane region" description="Helical" evidence="1">
    <location>
        <begin position="136"/>
        <end position="159"/>
    </location>
</feature>
<organism evidence="2 3">
    <name type="scientific">Candidatus Aramenus sulfurataquae</name>
    <dbReference type="NCBI Taxonomy" id="1326980"/>
    <lineage>
        <taxon>Archaea</taxon>
        <taxon>Thermoproteota</taxon>
        <taxon>Thermoprotei</taxon>
        <taxon>Sulfolobales</taxon>
        <taxon>Sulfolobaceae</taxon>
        <taxon>Candidatus Aramenus</taxon>
    </lineage>
</organism>
<dbReference type="AlphaFoldDB" id="W7KKS2"/>
<evidence type="ECO:0000313" key="2">
    <source>
        <dbReference type="EMBL" id="EWG07970.1"/>
    </source>
</evidence>
<evidence type="ECO:0000256" key="1">
    <source>
        <dbReference type="SAM" id="Phobius"/>
    </source>
</evidence>
<sequence length="164" mass="17990">MFTLGLLLLADSFLLRNFILSLSLSLIVSILANSLIDGLGHRELHTPKGDIITRTPLTHTFPRSVVWGVISSLPLVASIYYFNTLQYEPSAFKLIALSLVDGAIAGPSHLVLDVFTEKGVFVKREGKWRRFALAHFSYSNPFANGVAIAVGLVMIYLAFSVGRP</sequence>
<evidence type="ECO:0000313" key="3">
    <source>
        <dbReference type="Proteomes" id="UP000054284"/>
    </source>
</evidence>
<keyword evidence="1" id="KW-0812">Transmembrane</keyword>
<dbReference type="PATRIC" id="fig|1326980.6.peg.585"/>
<gene>
    <name evidence="2" type="ORF">ASUL_02964</name>
</gene>
<feature type="transmembrane region" description="Helical" evidence="1">
    <location>
        <begin position="13"/>
        <end position="36"/>
    </location>
</feature>
<name>W7KKS2_9CREN</name>
<protein>
    <recommendedName>
        <fullName evidence="4">DUF1286 domain-containing protein</fullName>
    </recommendedName>
</protein>
<feature type="transmembrane region" description="Helical" evidence="1">
    <location>
        <begin position="64"/>
        <end position="82"/>
    </location>
</feature>
<dbReference type="EMBL" id="ASRH01000002">
    <property type="protein sequence ID" value="EWG07970.1"/>
    <property type="molecule type" value="Genomic_DNA"/>
</dbReference>
<accession>W7KKS2</accession>
<evidence type="ECO:0008006" key="4">
    <source>
        <dbReference type="Google" id="ProtNLM"/>
    </source>
</evidence>
<reference evidence="2 3" key="1">
    <citation type="journal article" date="2014" name="Genome Announc.">
        <title>Draft Genome Sequence of the Sulfolobales Archaeon AZ1, Obtained through Metagenomic Analysis of a Mexican Hot Spring.</title>
        <authorList>
            <person name="Servin-Garciduenas L.E."/>
            <person name="Martinez-Romero E."/>
        </authorList>
    </citation>
    <scope>NUCLEOTIDE SEQUENCE [LARGE SCALE GENOMIC DNA]</scope>
    <source>
        <strain evidence="2">AZ1-illumnia</strain>
    </source>
</reference>
<comment type="caution">
    <text evidence="2">The sequence shown here is derived from an EMBL/GenBank/DDBJ whole genome shotgun (WGS) entry which is preliminary data.</text>
</comment>
<keyword evidence="1" id="KW-1133">Transmembrane helix</keyword>
<keyword evidence="1" id="KW-0472">Membrane</keyword>
<dbReference type="InterPro" id="IPR009705">
    <property type="entry name" value="DUF1286"/>
</dbReference>
<keyword evidence="3" id="KW-1185">Reference proteome</keyword>